<protein>
    <submittedName>
        <fullName evidence="7">Homocysteine synthase</fullName>
    </submittedName>
</protein>
<comment type="cofactor">
    <cofactor evidence="1 6">
        <name>pyridoxal 5'-phosphate</name>
        <dbReference type="ChEBI" id="CHEBI:597326"/>
    </cofactor>
</comment>
<keyword evidence="4 5" id="KW-0663">Pyridoxal phosphate</keyword>
<dbReference type="SUPFAM" id="SSF53383">
    <property type="entry name" value="PLP-dependent transferases"/>
    <property type="match status" value="1"/>
</dbReference>
<keyword evidence="3" id="KW-0808">Transferase</keyword>
<organism evidence="7 8">
    <name type="scientific">Dissophora globulifera</name>
    <dbReference type="NCBI Taxonomy" id="979702"/>
    <lineage>
        <taxon>Eukaryota</taxon>
        <taxon>Fungi</taxon>
        <taxon>Fungi incertae sedis</taxon>
        <taxon>Mucoromycota</taxon>
        <taxon>Mortierellomycotina</taxon>
        <taxon>Mortierellomycetes</taxon>
        <taxon>Mortierellales</taxon>
        <taxon>Mortierellaceae</taxon>
        <taxon>Dissophora</taxon>
    </lineage>
</organism>
<dbReference type="FunFam" id="3.40.640.10:FF:000035">
    <property type="entry name" value="O-succinylhomoserine sulfhydrylase"/>
    <property type="match status" value="1"/>
</dbReference>
<evidence type="ECO:0000256" key="3">
    <source>
        <dbReference type="ARBA" id="ARBA00022679"/>
    </source>
</evidence>
<feature type="modified residue" description="N6-(pyridoxal phosphate)lysine" evidence="5">
    <location>
        <position position="212"/>
    </location>
</feature>
<dbReference type="AlphaFoldDB" id="A0A9P6RRQ5"/>
<dbReference type="GO" id="GO:0071269">
    <property type="term" value="P:L-homocysteine biosynthetic process"/>
    <property type="evidence" value="ECO:0007669"/>
    <property type="project" value="TreeGrafter"/>
</dbReference>
<comment type="caution">
    <text evidence="7">The sequence shown here is derived from an EMBL/GenBank/DDBJ whole genome shotgun (WGS) entry which is preliminary data.</text>
</comment>
<dbReference type="InterPro" id="IPR054542">
    <property type="entry name" value="Cys_met_metab_PP"/>
</dbReference>
<accession>A0A9P6RRQ5</accession>
<dbReference type="PROSITE" id="PS00868">
    <property type="entry name" value="CYS_MET_METAB_PP"/>
    <property type="match status" value="1"/>
</dbReference>
<dbReference type="OrthoDB" id="3512640at2759"/>
<dbReference type="GO" id="GO:0019346">
    <property type="term" value="P:transsulfuration"/>
    <property type="evidence" value="ECO:0007669"/>
    <property type="project" value="InterPro"/>
</dbReference>
<sequence length="433" mass="45999">MTNSEQKLHFDTLQVHAGQVIDPTTNARAVPIYASTAFAFNSSEHGADLFGLKAVGNIYSRIGNPTTDVFEKRIAALEGGVASVATSSGQAAQFLAIATLAQAGDNIIASSHLYGGTYNQFKILLPRLGIKVKFVESEEPEAFTKLIDDRTKAVFFESISNPSYVVADIASIAKAVHAHGVPVIVDNTFGAGGYLIRPFEHGADIIVHSATKWIGGHGTTIGGVIVDGGTFNWANGRFPDFTEPSEGYHGLKFWDTFGPVSFAVKTRVEGLRDLGASPNPFASFLLLQGLETLSLRVQRSVDNALALAQHLENHPGIAWVSYPGLSSHPSHAHAKKVLRHGFGAVLSFGIKGGPQAGSKFVESVKLASHLANVGDAKTLVISPATTTHQQLSDSEQLTAGVTKDLVRVSLGLEHIDDIKADFDQAIATVLKTA</sequence>
<evidence type="ECO:0000256" key="4">
    <source>
        <dbReference type="ARBA" id="ARBA00022898"/>
    </source>
</evidence>
<evidence type="ECO:0000256" key="1">
    <source>
        <dbReference type="ARBA" id="ARBA00001933"/>
    </source>
</evidence>
<gene>
    <name evidence="7" type="primary">MET17_2</name>
    <name evidence="7" type="ORF">BGZ99_002789</name>
</gene>
<comment type="similarity">
    <text evidence="2 6">Belongs to the trans-sulfuration enzymes family.</text>
</comment>
<dbReference type="PANTHER" id="PTHR43797:SF2">
    <property type="entry name" value="HOMOCYSTEINE_CYSTEINE SYNTHASE"/>
    <property type="match status" value="1"/>
</dbReference>
<dbReference type="NCBIfam" id="TIGR01326">
    <property type="entry name" value="OAH_OAS_sulfhy"/>
    <property type="match status" value="1"/>
</dbReference>
<evidence type="ECO:0000256" key="5">
    <source>
        <dbReference type="PIRSR" id="PIRSR001434-2"/>
    </source>
</evidence>
<dbReference type="GO" id="GO:0005737">
    <property type="term" value="C:cytoplasm"/>
    <property type="evidence" value="ECO:0007669"/>
    <property type="project" value="TreeGrafter"/>
</dbReference>
<dbReference type="CDD" id="cd00614">
    <property type="entry name" value="CGS_like"/>
    <property type="match status" value="1"/>
</dbReference>
<dbReference type="GO" id="GO:0004124">
    <property type="term" value="F:cysteine synthase activity"/>
    <property type="evidence" value="ECO:0007669"/>
    <property type="project" value="TreeGrafter"/>
</dbReference>
<evidence type="ECO:0000256" key="6">
    <source>
        <dbReference type="RuleBase" id="RU362118"/>
    </source>
</evidence>
<dbReference type="InterPro" id="IPR015424">
    <property type="entry name" value="PyrdxlP-dep_Trfase"/>
</dbReference>
<dbReference type="PIRSF" id="PIRSF001434">
    <property type="entry name" value="CGS"/>
    <property type="match status" value="1"/>
</dbReference>
<proteinExistence type="inferred from homology"/>
<dbReference type="GO" id="GO:0030170">
    <property type="term" value="F:pyridoxal phosphate binding"/>
    <property type="evidence" value="ECO:0007669"/>
    <property type="project" value="InterPro"/>
</dbReference>
<dbReference type="GO" id="GO:0003961">
    <property type="term" value="F:O-acetylhomoserine aminocarboxypropyltransferase activity"/>
    <property type="evidence" value="ECO:0007669"/>
    <property type="project" value="TreeGrafter"/>
</dbReference>
<keyword evidence="8" id="KW-1185">Reference proteome</keyword>
<evidence type="ECO:0000313" key="7">
    <source>
        <dbReference type="EMBL" id="KAG0323372.1"/>
    </source>
</evidence>
<dbReference type="InterPro" id="IPR015421">
    <property type="entry name" value="PyrdxlP-dep_Trfase_major"/>
</dbReference>
<dbReference type="Proteomes" id="UP000738325">
    <property type="component" value="Unassembled WGS sequence"/>
</dbReference>
<dbReference type="PANTHER" id="PTHR43797">
    <property type="entry name" value="HOMOCYSTEINE/CYSTEINE SYNTHASE"/>
    <property type="match status" value="1"/>
</dbReference>
<dbReference type="InterPro" id="IPR000277">
    <property type="entry name" value="Cys/Met-Metab_PyrdxlP-dep_enz"/>
</dbReference>
<dbReference type="InterPro" id="IPR006235">
    <property type="entry name" value="OAc-hSer/O-AcSer_sulfhydrylase"/>
</dbReference>
<dbReference type="EMBL" id="JAAAIP010000189">
    <property type="protein sequence ID" value="KAG0323372.1"/>
    <property type="molecule type" value="Genomic_DNA"/>
</dbReference>
<dbReference type="Pfam" id="PF01053">
    <property type="entry name" value="Cys_Met_Meta_PP"/>
    <property type="match status" value="1"/>
</dbReference>
<reference evidence="7" key="1">
    <citation type="journal article" date="2020" name="Fungal Divers.">
        <title>Resolving the Mortierellaceae phylogeny through synthesis of multi-gene phylogenetics and phylogenomics.</title>
        <authorList>
            <person name="Vandepol N."/>
            <person name="Liber J."/>
            <person name="Desiro A."/>
            <person name="Na H."/>
            <person name="Kennedy M."/>
            <person name="Barry K."/>
            <person name="Grigoriev I.V."/>
            <person name="Miller A.N."/>
            <person name="O'Donnell K."/>
            <person name="Stajich J.E."/>
            <person name="Bonito G."/>
        </authorList>
    </citation>
    <scope>NUCLEOTIDE SEQUENCE</scope>
    <source>
        <strain evidence="7">REB-010B</strain>
    </source>
</reference>
<evidence type="ECO:0000256" key="2">
    <source>
        <dbReference type="ARBA" id="ARBA00009077"/>
    </source>
</evidence>
<dbReference type="Gene3D" id="3.40.640.10">
    <property type="entry name" value="Type I PLP-dependent aspartate aminotransferase-like (Major domain)"/>
    <property type="match status" value="1"/>
</dbReference>
<name>A0A9P6RRQ5_9FUNG</name>
<dbReference type="Gene3D" id="3.90.1150.10">
    <property type="entry name" value="Aspartate Aminotransferase, domain 1"/>
    <property type="match status" value="1"/>
</dbReference>
<evidence type="ECO:0000313" key="8">
    <source>
        <dbReference type="Proteomes" id="UP000738325"/>
    </source>
</evidence>
<dbReference type="InterPro" id="IPR015422">
    <property type="entry name" value="PyrdxlP-dep_Trfase_small"/>
</dbReference>
<dbReference type="GO" id="GO:0006535">
    <property type="term" value="P:cysteine biosynthetic process from serine"/>
    <property type="evidence" value="ECO:0007669"/>
    <property type="project" value="TreeGrafter"/>
</dbReference>